<evidence type="ECO:0000313" key="4">
    <source>
        <dbReference type="EMBL" id="KAL3756172.1"/>
    </source>
</evidence>
<protein>
    <submittedName>
        <fullName evidence="4">Uncharacterized protein</fullName>
    </submittedName>
</protein>
<evidence type="ECO:0000313" key="5">
    <source>
        <dbReference type="Proteomes" id="UP001530293"/>
    </source>
</evidence>
<feature type="compositionally biased region" description="Low complexity" evidence="1">
    <location>
        <begin position="200"/>
        <end position="225"/>
    </location>
</feature>
<keyword evidence="5" id="KW-1185">Reference proteome</keyword>
<gene>
    <name evidence="4" type="ORF">ACHAWU_007123</name>
</gene>
<accession>A0ABD3M1W0</accession>
<dbReference type="InterPro" id="IPR012989">
    <property type="entry name" value="SEP_domain"/>
</dbReference>
<feature type="domain" description="UBX" evidence="2">
    <location>
        <begin position="253"/>
        <end position="327"/>
    </location>
</feature>
<organism evidence="4 5">
    <name type="scientific">Discostella pseudostelligera</name>
    <dbReference type="NCBI Taxonomy" id="259834"/>
    <lineage>
        <taxon>Eukaryota</taxon>
        <taxon>Sar</taxon>
        <taxon>Stramenopiles</taxon>
        <taxon>Ochrophyta</taxon>
        <taxon>Bacillariophyta</taxon>
        <taxon>Coscinodiscophyceae</taxon>
        <taxon>Thalassiosirophycidae</taxon>
        <taxon>Stephanodiscales</taxon>
        <taxon>Stephanodiscaceae</taxon>
        <taxon>Discostella</taxon>
    </lineage>
</organism>
<feature type="domain" description="SEP" evidence="3">
    <location>
        <begin position="101"/>
        <end position="176"/>
    </location>
</feature>
<dbReference type="Pfam" id="PF00789">
    <property type="entry name" value="UBX"/>
    <property type="match status" value="1"/>
</dbReference>
<evidence type="ECO:0000259" key="3">
    <source>
        <dbReference type="PROSITE" id="PS51399"/>
    </source>
</evidence>
<dbReference type="SUPFAM" id="SSF102848">
    <property type="entry name" value="NSFL1 (p97 ATPase) cofactor p47, SEP domain"/>
    <property type="match status" value="1"/>
</dbReference>
<evidence type="ECO:0000259" key="2">
    <source>
        <dbReference type="PROSITE" id="PS50033"/>
    </source>
</evidence>
<dbReference type="Proteomes" id="UP001530293">
    <property type="component" value="Unassembled WGS sequence"/>
</dbReference>
<name>A0ABD3M1W0_9STRA</name>
<dbReference type="AlphaFoldDB" id="A0ABD3M1W0"/>
<dbReference type="Gene3D" id="3.30.420.210">
    <property type="entry name" value="SEP domain"/>
    <property type="match status" value="1"/>
</dbReference>
<dbReference type="InterPro" id="IPR029071">
    <property type="entry name" value="Ubiquitin-like_domsf"/>
</dbReference>
<sequence length="329" mass="33483">MPNIHGLHSLRTSNNNSNRDHNDDDSDDEEEGNDRYVGGVDSRGGGSGLAVLPNNRDHQNRNNNNASSSSSDAIFNLAEADTGGGSTGGRSRGGGGSGGGVHRTIITMYRSGFTVDDGPYRRLDDPSNSEFLTSMARGHVPRELRELAIQNHSGGEGEDEPEVMVGLVDRRGEEYDPEKHAGGGSSGSGNRRGSSGGESSGFQSFSGEGQSLGGASSASGGAAAASGGGGGASAAGGGVIHPSSSNTPLPLDPNLPSTSIAIRLFNGSRLVIKVNTSVPVSEIGHHIGNQAGGSAYVLTSGYPPRIVEDLSMSIEEAGLMGSQVVLKAV</sequence>
<dbReference type="InterPro" id="IPR001012">
    <property type="entry name" value="UBX_dom"/>
</dbReference>
<dbReference type="SUPFAM" id="SSF54236">
    <property type="entry name" value="Ubiquitin-like"/>
    <property type="match status" value="1"/>
</dbReference>
<dbReference type="PROSITE" id="PS51399">
    <property type="entry name" value="SEP"/>
    <property type="match status" value="1"/>
</dbReference>
<dbReference type="PANTHER" id="PTHR23333">
    <property type="entry name" value="UBX DOMAIN CONTAINING PROTEIN"/>
    <property type="match status" value="1"/>
</dbReference>
<dbReference type="PANTHER" id="PTHR23333:SF20">
    <property type="entry name" value="NSFL1 COFACTOR P47"/>
    <property type="match status" value="1"/>
</dbReference>
<feature type="region of interest" description="Disordered" evidence="1">
    <location>
        <begin position="1"/>
        <end position="102"/>
    </location>
</feature>
<feature type="region of interest" description="Disordered" evidence="1">
    <location>
        <begin position="174"/>
        <end position="252"/>
    </location>
</feature>
<dbReference type="EMBL" id="JALLBG020000312">
    <property type="protein sequence ID" value="KAL3756172.1"/>
    <property type="molecule type" value="Genomic_DNA"/>
</dbReference>
<evidence type="ECO:0000256" key="1">
    <source>
        <dbReference type="SAM" id="MobiDB-lite"/>
    </source>
</evidence>
<feature type="compositionally biased region" description="Gly residues" evidence="1">
    <location>
        <begin position="82"/>
        <end position="101"/>
    </location>
</feature>
<dbReference type="Gene3D" id="3.10.20.90">
    <property type="entry name" value="Phosphatidylinositol 3-kinase Catalytic Subunit, Chain A, domain 1"/>
    <property type="match status" value="1"/>
</dbReference>
<comment type="caution">
    <text evidence="4">The sequence shown here is derived from an EMBL/GenBank/DDBJ whole genome shotgun (WGS) entry which is preliminary data.</text>
</comment>
<feature type="compositionally biased region" description="Acidic residues" evidence="1">
    <location>
        <begin position="23"/>
        <end position="32"/>
    </location>
</feature>
<dbReference type="InterPro" id="IPR036241">
    <property type="entry name" value="NSFL1C_SEP_dom_sf"/>
</dbReference>
<dbReference type="Pfam" id="PF08059">
    <property type="entry name" value="SEP"/>
    <property type="match status" value="1"/>
</dbReference>
<feature type="compositionally biased region" description="Gly residues" evidence="1">
    <location>
        <begin position="226"/>
        <end position="239"/>
    </location>
</feature>
<proteinExistence type="predicted"/>
<dbReference type="PROSITE" id="PS50033">
    <property type="entry name" value="UBX"/>
    <property type="match status" value="1"/>
</dbReference>
<feature type="compositionally biased region" description="Low complexity" evidence="1">
    <location>
        <begin position="61"/>
        <end position="73"/>
    </location>
</feature>
<reference evidence="4 5" key="1">
    <citation type="submission" date="2024-10" db="EMBL/GenBank/DDBJ databases">
        <title>Updated reference genomes for cyclostephanoid diatoms.</title>
        <authorList>
            <person name="Roberts W.R."/>
            <person name="Alverson A.J."/>
        </authorList>
    </citation>
    <scope>NUCLEOTIDE SEQUENCE [LARGE SCALE GENOMIC DNA]</scope>
    <source>
        <strain evidence="4 5">AJA232-27</strain>
    </source>
</reference>
<dbReference type="SMART" id="SM00166">
    <property type="entry name" value="UBX"/>
    <property type="match status" value="1"/>
</dbReference>
<dbReference type="SMART" id="SM00553">
    <property type="entry name" value="SEP"/>
    <property type="match status" value="1"/>
</dbReference>